<accession>A0A410FZS1</accession>
<evidence type="ECO:0000313" key="3">
    <source>
        <dbReference type="Proteomes" id="UP000285517"/>
    </source>
</evidence>
<dbReference type="RefSeq" id="WP_128248900.1">
    <property type="nucleotide sequence ID" value="NZ_CP034951.1"/>
</dbReference>
<keyword evidence="1" id="KW-0732">Signal</keyword>
<dbReference type="KEGG" id="aev:EI546_01590"/>
<reference evidence="2 3" key="1">
    <citation type="submission" date="2019-01" db="EMBL/GenBank/DDBJ databases">
        <title>Complete genome sequencing of Aequorivita sp. H23M31.</title>
        <authorList>
            <person name="Bae J.-W."/>
        </authorList>
    </citation>
    <scope>NUCLEOTIDE SEQUENCE [LARGE SCALE GENOMIC DNA]</scope>
    <source>
        <strain evidence="2 3">H23M31</strain>
    </source>
</reference>
<evidence type="ECO:0000256" key="1">
    <source>
        <dbReference type="SAM" id="SignalP"/>
    </source>
</evidence>
<organism evidence="2 3">
    <name type="scientific">Aequorivita ciconiae</name>
    <dbReference type="NCBI Taxonomy" id="2494375"/>
    <lineage>
        <taxon>Bacteria</taxon>
        <taxon>Pseudomonadati</taxon>
        <taxon>Bacteroidota</taxon>
        <taxon>Flavobacteriia</taxon>
        <taxon>Flavobacteriales</taxon>
        <taxon>Flavobacteriaceae</taxon>
        <taxon>Aequorivita</taxon>
    </lineage>
</organism>
<dbReference type="AlphaFoldDB" id="A0A410FZS1"/>
<dbReference type="OrthoDB" id="1435261at2"/>
<gene>
    <name evidence="2" type="ORF">EI546_01590</name>
</gene>
<proteinExistence type="predicted"/>
<dbReference type="PROSITE" id="PS51257">
    <property type="entry name" value="PROKAR_LIPOPROTEIN"/>
    <property type="match status" value="1"/>
</dbReference>
<feature type="chain" id="PRO_5019137274" description="Lipocalin-like domain-containing protein" evidence="1">
    <location>
        <begin position="23"/>
        <end position="179"/>
    </location>
</feature>
<keyword evidence="3" id="KW-1185">Reference proteome</keyword>
<evidence type="ECO:0008006" key="4">
    <source>
        <dbReference type="Google" id="ProtNLM"/>
    </source>
</evidence>
<sequence>MKKLVLLSVIVFGLILTSCSNDDNDDVIKEEVTLEGDWRVTNIDFSVMTEGGFPASDACIWELVTGFEFHADKSFYYILGDLDRPLFDPYAQDYWTWSGDTDGFTINQTNPRNPPYSFALTPVQIGIDNTGDKPVLTFEAELSNGSYASFRLVKEAIDKTKFPAVTDPDGNTYQCGFFD</sequence>
<dbReference type="EMBL" id="CP034951">
    <property type="protein sequence ID" value="QAA80500.1"/>
    <property type="molecule type" value="Genomic_DNA"/>
</dbReference>
<feature type="signal peptide" evidence="1">
    <location>
        <begin position="1"/>
        <end position="22"/>
    </location>
</feature>
<name>A0A410FZS1_9FLAO</name>
<dbReference type="Proteomes" id="UP000285517">
    <property type="component" value="Chromosome"/>
</dbReference>
<evidence type="ECO:0000313" key="2">
    <source>
        <dbReference type="EMBL" id="QAA80500.1"/>
    </source>
</evidence>
<protein>
    <recommendedName>
        <fullName evidence="4">Lipocalin-like domain-containing protein</fullName>
    </recommendedName>
</protein>